<reference evidence="4 5" key="1">
    <citation type="submission" date="2022-12" db="EMBL/GenBank/DDBJ databases">
        <title>Chromosome-level genome of Tegillarca granosa.</title>
        <authorList>
            <person name="Kim J."/>
        </authorList>
    </citation>
    <scope>NUCLEOTIDE SEQUENCE [LARGE SCALE GENOMIC DNA]</scope>
    <source>
        <strain evidence="4">Teg-2019</strain>
        <tissue evidence="4">Adductor muscle</tissue>
    </source>
</reference>
<dbReference type="PANTHER" id="PTHR15427:SF33">
    <property type="entry name" value="COLLAGEN IV NC1 DOMAIN-CONTAINING PROTEIN"/>
    <property type="match status" value="1"/>
</dbReference>
<comment type="subcellular location">
    <subcellularLocation>
        <location evidence="1">Secreted</location>
    </subcellularLocation>
</comment>
<feature type="domain" description="C1q" evidence="3">
    <location>
        <begin position="1"/>
        <end position="109"/>
    </location>
</feature>
<dbReference type="EMBL" id="JARBDR010000424">
    <property type="protein sequence ID" value="KAJ8313153.1"/>
    <property type="molecule type" value="Genomic_DNA"/>
</dbReference>
<dbReference type="InterPro" id="IPR050392">
    <property type="entry name" value="Collagen/C1q_domain"/>
</dbReference>
<dbReference type="PRINTS" id="PR00007">
    <property type="entry name" value="COMPLEMNTC1Q"/>
</dbReference>
<sequence>MTNIGNDYHQPSGFFTCSKPGIYVFFLSTAVYPLHDVHTAIVKNGDDISYNFARGSDNEFSQASTMAVIQLNVGDSVWVRVTHFSLNGRVLSDPENTFSVGDIGRLDNKIYQKMNFNF</sequence>
<evidence type="ECO:0000313" key="5">
    <source>
        <dbReference type="Proteomes" id="UP001217089"/>
    </source>
</evidence>
<dbReference type="InterPro" id="IPR001073">
    <property type="entry name" value="C1q_dom"/>
</dbReference>
<comment type="caution">
    <text evidence="4">The sequence shown here is derived from an EMBL/GenBank/DDBJ whole genome shotgun (WGS) entry which is preliminary data.</text>
</comment>
<evidence type="ECO:0000256" key="1">
    <source>
        <dbReference type="ARBA" id="ARBA00004613"/>
    </source>
</evidence>
<dbReference type="Pfam" id="PF00386">
    <property type="entry name" value="C1q"/>
    <property type="match status" value="1"/>
</dbReference>
<dbReference type="Proteomes" id="UP001217089">
    <property type="component" value="Unassembled WGS sequence"/>
</dbReference>
<keyword evidence="2" id="KW-0964">Secreted</keyword>
<name>A0ABQ9FBV6_TEGGR</name>
<protein>
    <recommendedName>
        <fullName evidence="3">C1q domain-containing protein</fullName>
    </recommendedName>
</protein>
<dbReference type="SMART" id="SM00110">
    <property type="entry name" value="C1Q"/>
    <property type="match status" value="1"/>
</dbReference>
<dbReference type="PROSITE" id="PS50871">
    <property type="entry name" value="C1Q"/>
    <property type="match status" value="1"/>
</dbReference>
<dbReference type="Gene3D" id="2.60.120.40">
    <property type="match status" value="1"/>
</dbReference>
<dbReference type="SUPFAM" id="SSF49842">
    <property type="entry name" value="TNF-like"/>
    <property type="match status" value="1"/>
</dbReference>
<evidence type="ECO:0000256" key="2">
    <source>
        <dbReference type="ARBA" id="ARBA00022525"/>
    </source>
</evidence>
<accession>A0ABQ9FBV6</accession>
<evidence type="ECO:0000259" key="3">
    <source>
        <dbReference type="PROSITE" id="PS50871"/>
    </source>
</evidence>
<dbReference type="InterPro" id="IPR008983">
    <property type="entry name" value="Tumour_necrosis_fac-like_dom"/>
</dbReference>
<organism evidence="4 5">
    <name type="scientific">Tegillarca granosa</name>
    <name type="common">Malaysian cockle</name>
    <name type="synonym">Anadara granosa</name>
    <dbReference type="NCBI Taxonomy" id="220873"/>
    <lineage>
        <taxon>Eukaryota</taxon>
        <taxon>Metazoa</taxon>
        <taxon>Spiralia</taxon>
        <taxon>Lophotrochozoa</taxon>
        <taxon>Mollusca</taxon>
        <taxon>Bivalvia</taxon>
        <taxon>Autobranchia</taxon>
        <taxon>Pteriomorphia</taxon>
        <taxon>Arcoida</taxon>
        <taxon>Arcoidea</taxon>
        <taxon>Arcidae</taxon>
        <taxon>Tegillarca</taxon>
    </lineage>
</organism>
<evidence type="ECO:0000313" key="4">
    <source>
        <dbReference type="EMBL" id="KAJ8313153.1"/>
    </source>
</evidence>
<proteinExistence type="predicted"/>
<gene>
    <name evidence="4" type="ORF">KUTeg_009295</name>
</gene>
<dbReference type="PANTHER" id="PTHR15427">
    <property type="entry name" value="EMILIN ELASTIN MICROFIBRIL INTERFACE-LOCATED PROTEIN ELASTIN MICROFIBRIL INTERFACER"/>
    <property type="match status" value="1"/>
</dbReference>
<keyword evidence="5" id="KW-1185">Reference proteome</keyword>